<feature type="transmembrane region" description="Helical" evidence="11">
    <location>
        <begin position="290"/>
        <end position="309"/>
    </location>
</feature>
<keyword evidence="6" id="KW-0630">Potassium</keyword>
<evidence type="ECO:0000259" key="12">
    <source>
        <dbReference type="PROSITE" id="PS51201"/>
    </source>
</evidence>
<evidence type="ECO:0000256" key="4">
    <source>
        <dbReference type="ARBA" id="ARBA00022538"/>
    </source>
</evidence>
<keyword evidence="8" id="KW-0406">Ion transport</keyword>
<feature type="transmembrane region" description="Helical" evidence="11">
    <location>
        <begin position="12"/>
        <end position="29"/>
    </location>
</feature>
<feature type="transmembrane region" description="Helical" evidence="11">
    <location>
        <begin position="75"/>
        <end position="93"/>
    </location>
</feature>
<feature type="transmembrane region" description="Helical" evidence="11">
    <location>
        <begin position="102"/>
        <end position="126"/>
    </location>
</feature>
<feature type="transmembrane region" description="Helical" evidence="11">
    <location>
        <begin position="165"/>
        <end position="187"/>
    </location>
</feature>
<proteinExistence type="predicted"/>
<dbReference type="PROSITE" id="PS51201">
    <property type="entry name" value="RCK_N"/>
    <property type="match status" value="1"/>
</dbReference>
<keyword evidence="7 11" id="KW-1133">Transmembrane helix</keyword>
<keyword evidence="14" id="KW-1185">Reference proteome</keyword>
<gene>
    <name evidence="13" type="ORF">SS37A_35160</name>
</gene>
<keyword evidence="3" id="KW-0050">Antiport</keyword>
<dbReference type="EMBL" id="AP027142">
    <property type="protein sequence ID" value="BDV35987.1"/>
    <property type="molecule type" value="Genomic_DNA"/>
</dbReference>
<evidence type="ECO:0000256" key="3">
    <source>
        <dbReference type="ARBA" id="ARBA00022449"/>
    </source>
</evidence>
<dbReference type="Pfam" id="PF02254">
    <property type="entry name" value="TrkA_N"/>
    <property type="match status" value="1"/>
</dbReference>
<dbReference type="InterPro" id="IPR003148">
    <property type="entry name" value="RCK_N"/>
</dbReference>
<dbReference type="InterPro" id="IPR036291">
    <property type="entry name" value="NAD(P)-bd_dom_sf"/>
</dbReference>
<feature type="domain" description="RCK N-terminal" evidence="12">
    <location>
        <begin position="423"/>
        <end position="540"/>
    </location>
</feature>
<feature type="transmembrane region" description="Helical" evidence="11">
    <location>
        <begin position="376"/>
        <end position="397"/>
    </location>
</feature>
<evidence type="ECO:0000256" key="2">
    <source>
        <dbReference type="ARBA" id="ARBA00022448"/>
    </source>
</evidence>
<feature type="transmembrane region" description="Helical" evidence="11">
    <location>
        <begin position="36"/>
        <end position="55"/>
    </location>
</feature>
<feature type="region of interest" description="Disordered" evidence="10">
    <location>
        <begin position="581"/>
        <end position="618"/>
    </location>
</feature>
<dbReference type="Gene3D" id="3.40.50.720">
    <property type="entry name" value="NAD(P)-binding Rossmann-like Domain"/>
    <property type="match status" value="1"/>
</dbReference>
<feature type="transmembrane region" description="Helical" evidence="11">
    <location>
        <begin position="199"/>
        <end position="217"/>
    </location>
</feature>
<name>A0ABM8ED97_9HYPH</name>
<dbReference type="Pfam" id="PF00999">
    <property type="entry name" value="Na_H_Exchanger"/>
    <property type="match status" value="1"/>
</dbReference>
<dbReference type="Proteomes" id="UP001317629">
    <property type="component" value="Chromosome"/>
</dbReference>
<feature type="compositionally biased region" description="Basic and acidic residues" evidence="10">
    <location>
        <begin position="584"/>
        <end position="600"/>
    </location>
</feature>
<feature type="transmembrane region" description="Helical" evidence="11">
    <location>
        <begin position="348"/>
        <end position="370"/>
    </location>
</feature>
<evidence type="ECO:0000313" key="14">
    <source>
        <dbReference type="Proteomes" id="UP001317629"/>
    </source>
</evidence>
<reference evidence="13 14" key="1">
    <citation type="journal article" date="2023" name="Int. J. Syst. Evol. Microbiol.">
        <title>Methylocystis iwaonis sp. nov., a type II methane-oxidizing bacterium from surface soil of a rice paddy field in Japan, and emended description of the genus Methylocystis (ex Whittenbury et al. 1970) Bowman et al. 1993.</title>
        <authorList>
            <person name="Kaise H."/>
            <person name="Sawadogo J.B."/>
            <person name="Alam M.S."/>
            <person name="Ueno C."/>
            <person name="Dianou D."/>
            <person name="Shinjo R."/>
            <person name="Asakawa S."/>
        </authorList>
    </citation>
    <scope>NUCLEOTIDE SEQUENCE [LARGE SCALE GENOMIC DNA]</scope>
    <source>
        <strain evidence="13 14">SS37A-Re</strain>
    </source>
</reference>
<feature type="transmembrane region" description="Helical" evidence="11">
    <location>
        <begin position="224"/>
        <end position="245"/>
    </location>
</feature>
<evidence type="ECO:0000256" key="5">
    <source>
        <dbReference type="ARBA" id="ARBA00022692"/>
    </source>
</evidence>
<feature type="transmembrane region" description="Helical" evidence="11">
    <location>
        <begin position="132"/>
        <end position="153"/>
    </location>
</feature>
<dbReference type="SUPFAM" id="SSF51735">
    <property type="entry name" value="NAD(P)-binding Rossmann-fold domains"/>
    <property type="match status" value="1"/>
</dbReference>
<dbReference type="Gene3D" id="1.20.1530.20">
    <property type="match status" value="1"/>
</dbReference>
<evidence type="ECO:0000256" key="1">
    <source>
        <dbReference type="ARBA" id="ARBA00004141"/>
    </source>
</evidence>
<keyword evidence="4" id="KW-0633">Potassium transport</keyword>
<feature type="transmembrane region" description="Helical" evidence="11">
    <location>
        <begin position="315"/>
        <end position="336"/>
    </location>
</feature>
<dbReference type="PANTHER" id="PTHR46157">
    <property type="entry name" value="K(+) EFFLUX ANTIPORTER 3, CHLOROPLASTIC"/>
    <property type="match status" value="1"/>
</dbReference>
<evidence type="ECO:0000313" key="13">
    <source>
        <dbReference type="EMBL" id="BDV35987.1"/>
    </source>
</evidence>
<sequence>MGENPLHLESYREALVFLTTAGVVVPLFHRLRVSPVLGFLLAGAALGPHGLGSLAERYGWLGYFTIADVEGVGRLAEFGLVFLLFMIGLELSWERLVRLRRLVFGLGLAQVAVCTTILALVGRYWFGVDAAPSILMGVALAMSSTAVVMPVLSEGRRINKSPGRVAFSVLLLQDLMVAPALFFVTVLAEAKNGFNALQAVYTLLPAFVALAGLIIFGRLLLRPLFRLVAAAQLAELFVAACLLVIVGEALVTAAAGLSMGLGAFVAGLLLAETEFRREIEVTIEPFKGLLLGLFFVSVGAGLDIGAVVADPAPTIIHTLGLIAVKAAIIFSLALLFRIDWRTSAEAAFLLAPGGEFAFALLTSAMLAGVLPGHNGAETMVVVTLSIFFIPFLGRLGARLSQSAERASDETKFAHLEPENAVAEGRVLIVGYGRVGSLVGDMLSRHNVPFVAVENLVSIVTDARAKGVEIYWGNAARKDFLMRCGLEQARALVVTIENAAAVEEIVRIAGEIRTDLIIVARARDARHATTLYALGASDAIPETIEASLQLAETVLVDVGVPMGYVIASIHEKRDEYRKILQPTGEEARARQTERRNKIKREQARRRISGRPAKEAEEEA</sequence>
<evidence type="ECO:0000256" key="9">
    <source>
        <dbReference type="ARBA" id="ARBA00023136"/>
    </source>
</evidence>
<dbReference type="PANTHER" id="PTHR46157:SF4">
    <property type="entry name" value="K(+) EFFLUX ANTIPORTER 3, CHLOROPLASTIC"/>
    <property type="match status" value="1"/>
</dbReference>
<dbReference type="InterPro" id="IPR038770">
    <property type="entry name" value="Na+/solute_symporter_sf"/>
</dbReference>
<keyword evidence="9 11" id="KW-0472">Membrane</keyword>
<feature type="transmembrane region" description="Helical" evidence="11">
    <location>
        <begin position="251"/>
        <end position="270"/>
    </location>
</feature>
<keyword evidence="5 11" id="KW-0812">Transmembrane</keyword>
<dbReference type="InterPro" id="IPR006153">
    <property type="entry name" value="Cation/H_exchanger_TM"/>
</dbReference>
<evidence type="ECO:0000256" key="7">
    <source>
        <dbReference type="ARBA" id="ARBA00022989"/>
    </source>
</evidence>
<evidence type="ECO:0000256" key="10">
    <source>
        <dbReference type="SAM" id="MobiDB-lite"/>
    </source>
</evidence>
<keyword evidence="2" id="KW-0813">Transport</keyword>
<dbReference type="RefSeq" id="WP_281929520.1">
    <property type="nucleotide sequence ID" value="NZ_AP027142.1"/>
</dbReference>
<protein>
    <submittedName>
        <fullName evidence="13">Potassium transporter TrkA</fullName>
    </submittedName>
</protein>
<accession>A0ABM8ED97</accession>
<evidence type="ECO:0000256" key="8">
    <source>
        <dbReference type="ARBA" id="ARBA00023065"/>
    </source>
</evidence>
<comment type="subcellular location">
    <subcellularLocation>
        <location evidence="1">Membrane</location>
        <topology evidence="1">Multi-pass membrane protein</topology>
    </subcellularLocation>
</comment>
<evidence type="ECO:0000256" key="6">
    <source>
        <dbReference type="ARBA" id="ARBA00022958"/>
    </source>
</evidence>
<evidence type="ECO:0000256" key="11">
    <source>
        <dbReference type="SAM" id="Phobius"/>
    </source>
</evidence>
<organism evidence="13 14">
    <name type="scientific">Methylocystis iwaonis</name>
    <dbReference type="NCBI Taxonomy" id="2885079"/>
    <lineage>
        <taxon>Bacteria</taxon>
        <taxon>Pseudomonadati</taxon>
        <taxon>Pseudomonadota</taxon>
        <taxon>Alphaproteobacteria</taxon>
        <taxon>Hyphomicrobiales</taxon>
        <taxon>Methylocystaceae</taxon>
        <taxon>Methylocystis</taxon>
    </lineage>
</organism>